<dbReference type="InterPro" id="IPR029058">
    <property type="entry name" value="AB_hydrolase_fold"/>
</dbReference>
<organism evidence="3 4">
    <name type="scientific">Escallonia rubra</name>
    <dbReference type="NCBI Taxonomy" id="112253"/>
    <lineage>
        <taxon>Eukaryota</taxon>
        <taxon>Viridiplantae</taxon>
        <taxon>Streptophyta</taxon>
        <taxon>Embryophyta</taxon>
        <taxon>Tracheophyta</taxon>
        <taxon>Spermatophyta</taxon>
        <taxon>Magnoliopsida</taxon>
        <taxon>eudicotyledons</taxon>
        <taxon>Gunneridae</taxon>
        <taxon>Pentapetalae</taxon>
        <taxon>asterids</taxon>
        <taxon>campanulids</taxon>
        <taxon>Escalloniales</taxon>
        <taxon>Escalloniaceae</taxon>
        <taxon>Escallonia</taxon>
    </lineage>
</organism>
<dbReference type="SUPFAM" id="SSF53474">
    <property type="entry name" value="alpha/beta-Hydrolases"/>
    <property type="match status" value="1"/>
</dbReference>
<proteinExistence type="predicted"/>
<dbReference type="GO" id="GO:0006629">
    <property type="term" value="P:lipid metabolic process"/>
    <property type="evidence" value="ECO:0007669"/>
    <property type="project" value="InterPro"/>
</dbReference>
<dbReference type="GO" id="GO:0016787">
    <property type="term" value="F:hydrolase activity"/>
    <property type="evidence" value="ECO:0007669"/>
    <property type="project" value="UniProtKB-KW"/>
</dbReference>
<dbReference type="Proteomes" id="UP001187471">
    <property type="component" value="Unassembled WGS sequence"/>
</dbReference>
<feature type="domain" description="Fungal lipase-type" evidence="2">
    <location>
        <begin position="68"/>
        <end position="120"/>
    </location>
</feature>
<evidence type="ECO:0000256" key="1">
    <source>
        <dbReference type="ARBA" id="ARBA00022801"/>
    </source>
</evidence>
<dbReference type="AlphaFoldDB" id="A0AA88RS30"/>
<keyword evidence="1" id="KW-0378">Hydrolase</keyword>
<feature type="non-terminal residue" evidence="3">
    <location>
        <position position="1"/>
    </location>
</feature>
<accession>A0AA88RS30</accession>
<comment type="caution">
    <text evidence="3">The sequence shown here is derived from an EMBL/GenBank/DDBJ whole genome shotgun (WGS) entry which is preliminary data.</text>
</comment>
<reference evidence="3" key="1">
    <citation type="submission" date="2022-12" db="EMBL/GenBank/DDBJ databases">
        <title>Draft genome assemblies for two species of Escallonia (Escalloniales).</title>
        <authorList>
            <person name="Chanderbali A."/>
            <person name="Dervinis C."/>
            <person name="Anghel I."/>
            <person name="Soltis D."/>
            <person name="Soltis P."/>
            <person name="Zapata F."/>
        </authorList>
    </citation>
    <scope>NUCLEOTIDE SEQUENCE</scope>
    <source>
        <strain evidence="3">UCBG92.1500</strain>
        <tissue evidence="3">Leaf</tissue>
    </source>
</reference>
<evidence type="ECO:0000313" key="3">
    <source>
        <dbReference type="EMBL" id="KAK2991197.1"/>
    </source>
</evidence>
<sequence>MAYPDQSSGNHIQPSVRQTVVSSLPHHAHSGIVEAARDLFMQIDGNTDSGQSSEFGGFLSSLLGPGCECYGYNIRIVGHSLGGAISALLGLRLCRRYPKLHVFAYGALPCVDSIVADACSDFVT</sequence>
<gene>
    <name evidence="3" type="ORF">RJ640_027169</name>
</gene>
<protein>
    <recommendedName>
        <fullName evidence="2">Fungal lipase-type domain-containing protein</fullName>
    </recommendedName>
</protein>
<dbReference type="EMBL" id="JAVXUO010000556">
    <property type="protein sequence ID" value="KAK2991197.1"/>
    <property type="molecule type" value="Genomic_DNA"/>
</dbReference>
<keyword evidence="4" id="KW-1185">Reference proteome</keyword>
<evidence type="ECO:0000313" key="4">
    <source>
        <dbReference type="Proteomes" id="UP001187471"/>
    </source>
</evidence>
<name>A0AA88RS30_9ASTE</name>
<dbReference type="Gene3D" id="3.40.50.1820">
    <property type="entry name" value="alpha/beta hydrolase"/>
    <property type="match status" value="1"/>
</dbReference>
<evidence type="ECO:0000259" key="2">
    <source>
        <dbReference type="Pfam" id="PF01764"/>
    </source>
</evidence>
<dbReference type="PANTHER" id="PTHR47030:SF2">
    <property type="entry name" value="LIPASE CLASS 3 FAMILY PROTEIN"/>
    <property type="match status" value="1"/>
</dbReference>
<dbReference type="Pfam" id="PF01764">
    <property type="entry name" value="Lipase_3"/>
    <property type="match status" value="1"/>
</dbReference>
<dbReference type="PANTHER" id="PTHR47030">
    <property type="entry name" value="LIPASE CLASS 3 FAMILY PROTEIN"/>
    <property type="match status" value="1"/>
</dbReference>
<dbReference type="InterPro" id="IPR002921">
    <property type="entry name" value="Fungal_lipase-type"/>
</dbReference>